<proteinExistence type="predicted"/>
<dbReference type="AlphaFoldDB" id="A0A2T0BQ50"/>
<name>A0A2T0BQ50_9CLOT</name>
<dbReference type="Proteomes" id="UP000237798">
    <property type="component" value="Unassembled WGS sequence"/>
</dbReference>
<feature type="transmembrane region" description="Helical" evidence="1">
    <location>
        <begin position="38"/>
        <end position="53"/>
    </location>
</feature>
<evidence type="ECO:0000313" key="3">
    <source>
        <dbReference type="Proteomes" id="UP000237798"/>
    </source>
</evidence>
<keyword evidence="3" id="KW-1185">Reference proteome</keyword>
<dbReference type="RefSeq" id="WP_170065734.1">
    <property type="nucleotide sequence ID" value="NZ_PVXP01000009.1"/>
</dbReference>
<gene>
    <name evidence="2" type="ORF">CLLU_10280</name>
</gene>
<organism evidence="2 3">
    <name type="scientific">Clostridium luticellarii</name>
    <dbReference type="NCBI Taxonomy" id="1691940"/>
    <lineage>
        <taxon>Bacteria</taxon>
        <taxon>Bacillati</taxon>
        <taxon>Bacillota</taxon>
        <taxon>Clostridia</taxon>
        <taxon>Eubacteriales</taxon>
        <taxon>Clostridiaceae</taxon>
        <taxon>Clostridium</taxon>
    </lineage>
</organism>
<evidence type="ECO:0000256" key="1">
    <source>
        <dbReference type="SAM" id="Phobius"/>
    </source>
</evidence>
<protein>
    <submittedName>
        <fullName evidence="2">Uncharacterized protein</fullName>
    </submittedName>
</protein>
<feature type="transmembrane region" description="Helical" evidence="1">
    <location>
        <begin position="6"/>
        <end position="26"/>
    </location>
</feature>
<reference evidence="2 3" key="1">
    <citation type="submission" date="2018-03" db="EMBL/GenBank/DDBJ databases">
        <title>Genome sequence of Clostridium luticellarii DSM 29923.</title>
        <authorList>
            <person name="Poehlein A."/>
            <person name="Daniel R."/>
        </authorList>
    </citation>
    <scope>NUCLEOTIDE SEQUENCE [LARGE SCALE GENOMIC DNA]</scope>
    <source>
        <strain evidence="2 3">DSM 29923</strain>
    </source>
</reference>
<sequence length="54" mass="6054">MTHLGAEVLGVYSLLAIIVLAIYNTVRYKRENDVENELTIVILIPVIIFLANVI</sequence>
<keyword evidence="1" id="KW-1133">Transmembrane helix</keyword>
<comment type="caution">
    <text evidence="2">The sequence shown here is derived from an EMBL/GenBank/DDBJ whole genome shotgun (WGS) entry which is preliminary data.</text>
</comment>
<keyword evidence="1" id="KW-0472">Membrane</keyword>
<evidence type="ECO:0000313" key="2">
    <source>
        <dbReference type="EMBL" id="PRR86000.1"/>
    </source>
</evidence>
<dbReference type="EMBL" id="PVXP01000009">
    <property type="protein sequence ID" value="PRR86000.1"/>
    <property type="molecule type" value="Genomic_DNA"/>
</dbReference>
<accession>A0A2T0BQ50</accession>
<keyword evidence="1" id="KW-0812">Transmembrane</keyword>